<dbReference type="SUPFAM" id="SSF52540">
    <property type="entry name" value="P-loop containing nucleoside triphosphate hydrolases"/>
    <property type="match status" value="1"/>
</dbReference>
<protein>
    <submittedName>
        <fullName evidence="2">AAA-like domain protein</fullName>
    </submittedName>
</protein>
<dbReference type="Pfam" id="PF01935">
    <property type="entry name" value="DUF87"/>
    <property type="match status" value="1"/>
</dbReference>
<dbReference type="EMBL" id="CACRUU010000082">
    <property type="protein sequence ID" value="VYU39861.1"/>
    <property type="molecule type" value="Genomic_DNA"/>
</dbReference>
<evidence type="ECO:0000259" key="1">
    <source>
        <dbReference type="Pfam" id="PF01935"/>
    </source>
</evidence>
<proteinExistence type="predicted"/>
<name>A0A6N3EM78_MEDGN</name>
<reference evidence="2" key="1">
    <citation type="submission" date="2019-11" db="EMBL/GenBank/DDBJ databases">
        <authorList>
            <person name="Feng L."/>
        </authorList>
    </citation>
    <scope>NUCLEOTIDE SEQUENCE</scope>
    <source>
        <strain evidence="2">RgnavusLFYP36</strain>
    </source>
</reference>
<dbReference type="PANTHER" id="PTHR30121">
    <property type="entry name" value="UNCHARACTERIZED PROTEIN YJGR-RELATED"/>
    <property type="match status" value="1"/>
</dbReference>
<dbReference type="InterPro" id="IPR017646">
    <property type="entry name" value="Dnd_assoc_2"/>
</dbReference>
<dbReference type="InterPro" id="IPR027417">
    <property type="entry name" value="P-loop_NTPase"/>
</dbReference>
<feature type="domain" description="Helicase HerA central" evidence="1">
    <location>
        <begin position="1356"/>
        <end position="1562"/>
    </location>
</feature>
<dbReference type="NCBIfam" id="TIGR03237">
    <property type="entry name" value="dnd_assoc_2"/>
    <property type="match status" value="1"/>
</dbReference>
<dbReference type="InterPro" id="IPR002789">
    <property type="entry name" value="HerA_central"/>
</dbReference>
<gene>
    <name evidence="2" type="ORF">RGLFYP36_01398</name>
</gene>
<evidence type="ECO:0000313" key="2">
    <source>
        <dbReference type="EMBL" id="VYU39861.1"/>
    </source>
</evidence>
<dbReference type="RefSeq" id="WP_023923568.1">
    <property type="nucleotide sequence ID" value="NZ_CACRUU010000082.1"/>
</dbReference>
<sequence>MSSRFYNYLSEKIISYFKNNNPLSGDKFYVQFETEEQVVTLYKELKNNTIVEKFVYHDDKRAQTYESYQLKFGECFLIVAAAIEGGVHPDFLAQLRNMVGRDAGYENKAILFIHCSSLDSILGGAGSLSKEGMPLNIGLLKKDINRKIQETGFGRVDKHILLQYLKNKSNELEGTNESIFDYEDIIEVLGDSQITSSEYRTFELFPDENLEGLNEKKLIARLNDNHSHYVRISEIHNYGLDETRLEKYYGEDGAKRLAKDDWKDLTYPEIEKFIDNKKNKPVIEYFPIETNSFIWDREEGNTKAKSRIRNIIIFYNGIEDEYRLALPFSDFTRKDNVSINKGYEAQLECISTGKKLLVVLKRVLDQSSFYCVKYNDAGTRFEFKIAVLRCNQSLLGDIKTQYTIEIAKKPDESSIRINTEDDSIVFYPNNEQVNKEKLNESNQVIILDSSKKTIVSINDDFQNPDDSDDIKFAISDGTFDLNLTKAYVAERPIVIDGMKLWYLKNTRKRNFELVNENNLFFGTKRYFTRGEFRKTLQMERAFIHQSAPLVTITGENQYNAVKLELPEKVQSAFDALITYFQEAHEIPSLVYVNEELKILYNNYVSAIKEEVSSIKDGDYLNEPQKNLFYIGMMKNLTGDNELFLTPLHPINVSYQLFVLNTDISGIDESEDDLIRKFQNTALFPYINIDPVSKENKIFVPVEQLHSPEWKIYVEESLPRYKGSKDFVSKLVSEKVREFVEHFSYLFSSSVHAPVRINLINTGDCREVVQGLVQFYVRELNNSKRVMPIQVTMYSDQKMDNAFEIMSKEDNADELIQILSLKLQVEDMSPDEIIDIYRENVRFYYKNIYDELDYAHITFMELDDDNQAITTQMEDIPTGVVMNGFSSGVSSVLLGNSYRTGFGTKYLDVNTSLLDTVVSYNSLNAAINGDAYRRGVCETLKMSPGKEQMLDRVYTASNWVTFIKPKVDLNYFKSDPSAKDLMIIHYSDQYNLTSSGYDAITVTKKSKQYQDAISRYLKKNGVDDVEHHAKNIINMFNALNGDWLLRMLSYKSHFPVEKLSILSAMKLAVKRYAVEGVTWVPISLEEILRVSGAVGLSRNEAMFSAKNLGFEGSTSDDLLLVGISNKNGVKIAFYPIEVKVGHVENGYLDKGVHQAKKTRQIFDDILGKGTCKDKSIKTRLYRNFFVQQVMVNAEKMLMYEVGDGNQGWQEIVDSDLRKDLLSENYEIVDSLVPDMGKAGVISFKDDNVQKHEHRYEEVLVVEKSKTEGVNLLAVPFSEIESVKWDMVQDISELEEIKEESNITVEDSEKEENDVVQVTESTTDKMEPVHLDKKPEVVRVLIGRDKYKHDIYWEFGNKALANRHLLITGTSGQGKTYSIQTMLYELARCDISSVIFDYTEGFMLQQLEPPFKESLDGKIVQKIVYSTGVPINPFKRHEVDLAGMKILEKESDVAARLSDIFSHVYDFGAQQNAAIFEAAYNGLVKYGDNMNIRKFQQELEEVAEINKAANTVISKMTPFFRTVDFTEDPEFDWENILYNDEGKVNIIQLTLFSREMQVIITEMMLWDAWYYTKKFGSKDKPFVVVLDEAQNLSHTIKSPSAAILTEGRKFGWSAWFATQSLKILKDDEVVRLLQASFKLYFKPTDDEMTKISKQIDVTGDGNWLSVIQGLQKGQCIVVGDRMLANGKVGAVSPTVTNVLSFENRQSEC</sequence>
<accession>A0A6N3EM78</accession>
<dbReference type="InterPro" id="IPR051162">
    <property type="entry name" value="T4SS_component"/>
</dbReference>
<dbReference type="PANTHER" id="PTHR30121:SF6">
    <property type="entry name" value="SLR6007 PROTEIN"/>
    <property type="match status" value="1"/>
</dbReference>
<organism evidence="2">
    <name type="scientific">Mediterraneibacter gnavus</name>
    <name type="common">Ruminococcus gnavus</name>
    <dbReference type="NCBI Taxonomy" id="33038"/>
    <lineage>
        <taxon>Bacteria</taxon>
        <taxon>Bacillati</taxon>
        <taxon>Bacillota</taxon>
        <taxon>Clostridia</taxon>
        <taxon>Lachnospirales</taxon>
        <taxon>Lachnospiraceae</taxon>
        <taxon>Mediterraneibacter</taxon>
    </lineage>
</organism>
<dbReference type="Gene3D" id="3.40.50.300">
    <property type="entry name" value="P-loop containing nucleotide triphosphate hydrolases"/>
    <property type="match status" value="2"/>
</dbReference>